<dbReference type="Gene3D" id="2.30.110.10">
    <property type="entry name" value="Electron Transport, Fmn-binding Protein, Chain A"/>
    <property type="match status" value="1"/>
</dbReference>
<keyword evidence="2" id="KW-1185">Reference proteome</keyword>
<sequence length="215" mass="24607">MYLPEHFEETRVEELHRIIAEYPLGTLVVNGPCGLDANHLPFELDTSAGKHGRLMAHVARAKPVWTEAKDGDDVLVIFRAADAYISPNWYPSKHEFHRQVPTWNYQAVHVHGKVSILDDERFVRGVVARLTRTHEARSESGKRPWRMTDSSKDYIDAKLAAIVGIQIDIEKMIGKSKLSQEKEERDRINAAEELRKRDERIISKAMLETTGKKGR</sequence>
<gene>
    <name evidence="1" type="ORF">J2T57_003572</name>
</gene>
<reference evidence="1" key="1">
    <citation type="submission" date="2022-03" db="EMBL/GenBank/DDBJ databases">
        <title>Genomic Encyclopedia of Type Strains, Phase III (KMG-III): the genomes of soil and plant-associated and newly described type strains.</title>
        <authorList>
            <person name="Whitman W."/>
        </authorList>
    </citation>
    <scope>NUCLEOTIDE SEQUENCE</scope>
    <source>
        <strain evidence="1">ANL 6-2</strain>
    </source>
</reference>
<dbReference type="AlphaFoldDB" id="A0AAE3G5W3"/>
<dbReference type="InterPro" id="IPR012349">
    <property type="entry name" value="Split_barrel_FMN-bd"/>
</dbReference>
<accession>A0AAE3G5W3</accession>
<organism evidence="1 2">
    <name type="scientific">Natronocella acetinitrilica</name>
    <dbReference type="NCBI Taxonomy" id="414046"/>
    <lineage>
        <taxon>Bacteria</taxon>
        <taxon>Pseudomonadati</taxon>
        <taxon>Pseudomonadota</taxon>
        <taxon>Gammaproteobacteria</taxon>
        <taxon>Chromatiales</taxon>
        <taxon>Ectothiorhodospiraceae</taxon>
        <taxon>Natronocella</taxon>
    </lineage>
</organism>
<dbReference type="Proteomes" id="UP001205843">
    <property type="component" value="Unassembled WGS sequence"/>
</dbReference>
<proteinExistence type="predicted"/>
<dbReference type="PIRSF" id="PIRSF010372">
    <property type="entry name" value="PaiB"/>
    <property type="match status" value="1"/>
</dbReference>
<dbReference type="InterPro" id="IPR007396">
    <property type="entry name" value="TR_PAI2-type"/>
</dbReference>
<dbReference type="Pfam" id="PF04299">
    <property type="entry name" value="FMN_bind_2"/>
    <property type="match status" value="1"/>
</dbReference>
<protein>
    <submittedName>
        <fullName evidence="1">Transcriptional regulator</fullName>
    </submittedName>
</protein>
<dbReference type="SUPFAM" id="SSF50475">
    <property type="entry name" value="FMN-binding split barrel"/>
    <property type="match status" value="1"/>
</dbReference>
<dbReference type="PANTHER" id="PTHR35802">
    <property type="entry name" value="PROTEASE SYNTHASE AND SPORULATION PROTEIN PAI 2"/>
    <property type="match status" value="1"/>
</dbReference>
<dbReference type="EMBL" id="JALJXV010000009">
    <property type="protein sequence ID" value="MCP1676411.1"/>
    <property type="molecule type" value="Genomic_DNA"/>
</dbReference>
<comment type="caution">
    <text evidence="1">The sequence shown here is derived from an EMBL/GenBank/DDBJ whole genome shotgun (WGS) entry which is preliminary data.</text>
</comment>
<dbReference type="PANTHER" id="PTHR35802:SF1">
    <property type="entry name" value="PROTEASE SYNTHASE AND SPORULATION PROTEIN PAI 2"/>
    <property type="match status" value="1"/>
</dbReference>
<evidence type="ECO:0000313" key="1">
    <source>
        <dbReference type="EMBL" id="MCP1676411.1"/>
    </source>
</evidence>
<evidence type="ECO:0000313" key="2">
    <source>
        <dbReference type="Proteomes" id="UP001205843"/>
    </source>
</evidence>
<name>A0AAE3G5W3_9GAMM</name>